<dbReference type="EMBL" id="BMJS01000081">
    <property type="protein sequence ID" value="GGG08812.1"/>
    <property type="molecule type" value="Genomic_DNA"/>
</dbReference>
<evidence type="ECO:0000313" key="1">
    <source>
        <dbReference type="EMBL" id="GGG08812.1"/>
    </source>
</evidence>
<dbReference type="AlphaFoldDB" id="A0A8J2Z7C1"/>
<proteinExistence type="predicted"/>
<keyword evidence="2" id="KW-1185">Reference proteome</keyword>
<dbReference type="GO" id="GO:0000150">
    <property type="term" value="F:DNA strand exchange activity"/>
    <property type="evidence" value="ECO:0007669"/>
    <property type="project" value="InterPro"/>
</dbReference>
<reference evidence="1" key="2">
    <citation type="submission" date="2020-09" db="EMBL/GenBank/DDBJ databases">
        <authorList>
            <person name="Sun Q."/>
            <person name="Zhou Y."/>
        </authorList>
    </citation>
    <scope>NUCLEOTIDE SEQUENCE</scope>
    <source>
        <strain evidence="1">CGMCC 1.15758</strain>
    </source>
</reference>
<dbReference type="Proteomes" id="UP000636949">
    <property type="component" value="Unassembled WGS sequence"/>
</dbReference>
<organism evidence="1 2">
    <name type="scientific">Cysteiniphilum litorale</name>
    <dbReference type="NCBI Taxonomy" id="2056700"/>
    <lineage>
        <taxon>Bacteria</taxon>
        <taxon>Pseudomonadati</taxon>
        <taxon>Pseudomonadota</taxon>
        <taxon>Gammaproteobacteria</taxon>
        <taxon>Thiotrichales</taxon>
        <taxon>Fastidiosibacteraceae</taxon>
        <taxon>Cysteiniphilum</taxon>
    </lineage>
</organism>
<comment type="caution">
    <text evidence="1">The sequence shown here is derived from an EMBL/GenBank/DDBJ whole genome shotgun (WGS) entry which is preliminary data.</text>
</comment>
<reference evidence="1" key="1">
    <citation type="journal article" date="2014" name="Int. J. Syst. Evol. Microbiol.">
        <title>Complete genome sequence of Corynebacterium casei LMG S-19264T (=DSM 44701T), isolated from a smear-ripened cheese.</title>
        <authorList>
            <consortium name="US DOE Joint Genome Institute (JGI-PGF)"/>
            <person name="Walter F."/>
            <person name="Albersmeier A."/>
            <person name="Kalinowski J."/>
            <person name="Ruckert C."/>
        </authorList>
    </citation>
    <scope>NUCLEOTIDE SEQUENCE</scope>
    <source>
        <strain evidence="1">CGMCC 1.15758</strain>
    </source>
</reference>
<evidence type="ECO:0008006" key="3">
    <source>
        <dbReference type="Google" id="ProtNLM"/>
    </source>
</evidence>
<gene>
    <name evidence="1" type="ORF">GCM10010995_27970</name>
</gene>
<dbReference type="OrthoDB" id="9797501at2"/>
<sequence>MKIGYARDFKCAPIIHAQVKKLESANCNKIFTSMRLLENDDVMSKIKDFIREGEDTIVVCSLICFGKSVKELTMLFHEFNQWKLSFESIDDKLVVDRNHWDVVFSGIDLYKKLEFDES</sequence>
<dbReference type="Gene3D" id="3.40.50.1390">
    <property type="entry name" value="Resolvase, N-terminal catalytic domain"/>
    <property type="match status" value="1"/>
</dbReference>
<dbReference type="GO" id="GO:0003677">
    <property type="term" value="F:DNA binding"/>
    <property type="evidence" value="ECO:0007669"/>
    <property type="project" value="InterPro"/>
</dbReference>
<evidence type="ECO:0000313" key="2">
    <source>
        <dbReference type="Proteomes" id="UP000636949"/>
    </source>
</evidence>
<name>A0A8J2Z7C1_9GAMM</name>
<dbReference type="SUPFAM" id="SSF53041">
    <property type="entry name" value="Resolvase-like"/>
    <property type="match status" value="1"/>
</dbReference>
<dbReference type="RefSeq" id="WP_117004122.1">
    <property type="nucleotide sequence ID" value="NZ_BMJS01000081.1"/>
</dbReference>
<dbReference type="InterPro" id="IPR036162">
    <property type="entry name" value="Resolvase-like_N_sf"/>
</dbReference>
<accession>A0A8J2Z7C1</accession>
<protein>
    <recommendedName>
        <fullName evidence="3">Resolvase/invertase-type recombinase catalytic domain-containing protein</fullName>
    </recommendedName>
</protein>